<dbReference type="SMART" id="SM00665">
    <property type="entry name" value="B561"/>
    <property type="match status" value="1"/>
</dbReference>
<dbReference type="PANTHER" id="PTHR15422:SF45">
    <property type="entry name" value="CYTOCHROME B561 DOMAIN-CONTAINING PROTEIN"/>
    <property type="match status" value="1"/>
</dbReference>
<dbReference type="Gene3D" id="1.20.120.1770">
    <property type="match status" value="1"/>
</dbReference>
<evidence type="ECO:0000313" key="2">
    <source>
        <dbReference type="Proteomes" id="UP001642464"/>
    </source>
</evidence>
<dbReference type="EMBL" id="CAXAMM010003080">
    <property type="protein sequence ID" value="CAK8998474.1"/>
    <property type="molecule type" value="Genomic_DNA"/>
</dbReference>
<reference evidence="1 2" key="1">
    <citation type="submission" date="2024-02" db="EMBL/GenBank/DDBJ databases">
        <authorList>
            <person name="Chen Y."/>
            <person name="Shah S."/>
            <person name="Dougan E. K."/>
            <person name="Thang M."/>
            <person name="Chan C."/>
        </authorList>
    </citation>
    <scope>NUCLEOTIDE SEQUENCE [LARGE SCALE GENOMIC DNA]</scope>
</reference>
<dbReference type="InterPro" id="IPR006593">
    <property type="entry name" value="Cyt_b561/ferric_Rdtase_TM"/>
</dbReference>
<organism evidence="1 2">
    <name type="scientific">Durusdinium trenchii</name>
    <dbReference type="NCBI Taxonomy" id="1381693"/>
    <lineage>
        <taxon>Eukaryota</taxon>
        <taxon>Sar</taxon>
        <taxon>Alveolata</taxon>
        <taxon>Dinophyceae</taxon>
        <taxon>Suessiales</taxon>
        <taxon>Symbiodiniaceae</taxon>
        <taxon>Durusdinium</taxon>
    </lineage>
</organism>
<protein>
    <submittedName>
        <fullName evidence="1">Phosphoglycolate phosphatase 2</fullName>
    </submittedName>
</protein>
<evidence type="ECO:0000313" key="1">
    <source>
        <dbReference type="EMBL" id="CAK8998474.1"/>
    </source>
</evidence>
<comment type="caution">
    <text evidence="1">The sequence shown here is derived from an EMBL/GenBank/DDBJ whole genome shotgun (WGS) entry which is preliminary data.</text>
</comment>
<proteinExistence type="predicted"/>
<dbReference type="Pfam" id="PF03188">
    <property type="entry name" value="Cytochrom_B561"/>
    <property type="match status" value="1"/>
</dbReference>
<sequence length="221" mass="23889">MAKPTDVVFVAGAIATCVAVTVGMVGPVTGGGKSLSSAFTWHPILMSVAFPCLMMLGRWAYVSDEIGDKEQQRSLHRIFMMLASLIAVGGYVAIFMAHLPLHTFFGYNFSTHKWAVPTRVAHDILGYGILILTLAQSSMGLCKLASLREGRGIFKFHGTLGKAIMVLSSVNIVLACVFWSWSTGYKILVALLTVTVSGFAAFSPLRRAEESEPIVKSTERA</sequence>
<accession>A0ABP0I7D1</accession>
<name>A0ABP0I7D1_9DINO</name>
<dbReference type="Proteomes" id="UP001642464">
    <property type="component" value="Unassembled WGS sequence"/>
</dbReference>
<dbReference type="InterPro" id="IPR045150">
    <property type="entry name" value="CYB561D1/2"/>
</dbReference>
<dbReference type="PANTHER" id="PTHR15422">
    <property type="entry name" value="OS05G0565100 PROTEIN"/>
    <property type="match status" value="1"/>
</dbReference>
<gene>
    <name evidence="1" type="ORF">SCF082_LOCUS5661</name>
</gene>
<keyword evidence="2" id="KW-1185">Reference proteome</keyword>